<feature type="domain" description="SAM" evidence="2">
    <location>
        <begin position="424"/>
        <end position="488"/>
    </location>
</feature>
<dbReference type="FunFam" id="1.10.150.50:FF:000071">
    <property type="entry name" value="Caskin, isoform D"/>
    <property type="match status" value="1"/>
</dbReference>
<dbReference type="InParanoid" id="A0A6P7FE33"/>
<feature type="compositionally biased region" description="Low complexity" evidence="1">
    <location>
        <begin position="787"/>
        <end position="801"/>
    </location>
</feature>
<dbReference type="AlphaFoldDB" id="A0A6P7FE33"/>
<dbReference type="GO" id="GO:0005925">
    <property type="term" value="C:focal adhesion"/>
    <property type="evidence" value="ECO:0007669"/>
    <property type="project" value="TreeGrafter"/>
</dbReference>
<evidence type="ECO:0000313" key="3">
    <source>
        <dbReference type="EnsemblMetazoa" id="XP_028131620.1"/>
    </source>
</evidence>
<dbReference type="InterPro" id="IPR013761">
    <property type="entry name" value="SAM/pointed_sf"/>
</dbReference>
<feature type="region of interest" description="Disordered" evidence="1">
    <location>
        <begin position="784"/>
        <end position="860"/>
    </location>
</feature>
<dbReference type="GeneID" id="114327271"/>
<sequence>MIEMSICTLNPGLRDFRKPLHGMPTICFRPPPLPPTKKPSHPPSNTNNRQMRIKQNHGLLSSTYLSFRDSSDDDSLNVREIEKFKTSDNLSLEKKCRKLTHTNSLIRRKEERPVVMTRSQSDGNLDKKGLSSSTICINRYMKVLSGSWKNLLNCKFYSRHLGGMSRPPKPAATAKKVAPPAVPHEFRHSGSSFGSAGYASSEDTGLLASSDAPGIPRDDHSDYGSTVSGSTGKSPGPIFPAPSFTFPSQLPGPGTVLTHKAAVYYHHQLSLQEDQGIDMTQSPGRDSPGSSSGSAGSGSRHSTASLDSGRASYHPLSTAGRSTIGSSNSPRCSLSSCSIGSDQGRIERMIHQGIPDQEIIHSWLVDLQFEEYFPLFISSGYDLPTIGRMTPEDLTAIGIKKPNHRKRLKAEIAQLNLPDNLPEFIPGSLEEWLNLLRLDEYLPALLEQNYQTVDDVTQLTWEDLEEFGIVKLGHQKKIMLAIKRIKDIKSGKRIHTDANRIYATQDVLVHAPGELPSPGVPPVHSTFRSFHQPWEIDQTRQLQAAGQPHYVQPSLFCTDIVPIKIRTGRGKSLESLEDPSERTHHTFTADNHQTVYYQPIGWRTRSYDDGDITPTNESALLYEGGGTLPRPRGIIRPRPIAKIAAKARETFTEFEKPQFNPQYKPLSRDVIDGSAYHMQYSSSPLMGKKIPPNPPKRQDSECNEQTTTVEIHHVQTSSPLPLPAYPSSDSLSISLDSQGDLPLPPPPAPGTPPGMSHTQCKLNSSQSWSVEEQELIKTLALQHRNGSDASFKSSSSTESDSLPFANENAGTIRTRAGAGGRQAEFSSPKPTRSGLPPHPSPTPNRQQPNVRTQRAEPADVLNDIGNMLANLTDELDAMLEEEKRQQ</sequence>
<feature type="region of interest" description="Disordered" evidence="1">
    <location>
        <begin position="681"/>
        <end position="769"/>
    </location>
</feature>
<feature type="compositionally biased region" description="Polar residues" evidence="1">
    <location>
        <begin position="843"/>
        <end position="852"/>
    </location>
</feature>
<dbReference type="KEGG" id="dvv:114327271"/>
<dbReference type="GO" id="GO:0019903">
    <property type="term" value="F:protein phosphatase binding"/>
    <property type="evidence" value="ECO:0007669"/>
    <property type="project" value="TreeGrafter"/>
</dbReference>
<feature type="region of interest" description="Disordered" evidence="1">
    <location>
        <begin position="165"/>
        <end position="246"/>
    </location>
</feature>
<feature type="compositionally biased region" description="Low complexity" evidence="1">
    <location>
        <begin position="725"/>
        <end position="741"/>
    </location>
</feature>
<accession>A0A6P7FE33</accession>
<feature type="region of interest" description="Disordered" evidence="1">
    <location>
        <begin position="29"/>
        <end position="48"/>
    </location>
</feature>
<dbReference type="EnsemblMetazoa" id="XM_028275819.2">
    <property type="protein sequence ID" value="XP_028131620.1"/>
    <property type="gene ID" value="LOC114327271"/>
</dbReference>
<dbReference type="Proteomes" id="UP001652700">
    <property type="component" value="Unplaced"/>
</dbReference>
<dbReference type="InterPro" id="IPR035497">
    <property type="entry name" value="Caskin1/2_SAM_1"/>
</dbReference>
<evidence type="ECO:0000313" key="4">
    <source>
        <dbReference type="Proteomes" id="UP001652700"/>
    </source>
</evidence>
<dbReference type="GO" id="GO:0007409">
    <property type="term" value="P:axonogenesis"/>
    <property type="evidence" value="ECO:0007669"/>
    <property type="project" value="TreeGrafter"/>
</dbReference>
<feature type="compositionally biased region" description="Pro residues" evidence="1">
    <location>
        <begin position="742"/>
        <end position="752"/>
    </location>
</feature>
<dbReference type="FunCoup" id="A0A6P7FE33">
    <property type="interactions" value="36"/>
</dbReference>
<dbReference type="CDD" id="cd09498">
    <property type="entry name" value="SAM_caskin1_2_repeat2"/>
    <property type="match status" value="1"/>
</dbReference>
<feature type="region of interest" description="Disordered" evidence="1">
    <location>
        <begin position="277"/>
        <end position="338"/>
    </location>
</feature>
<protein>
    <submittedName>
        <fullName evidence="5">Caskin-1 isoform X1</fullName>
    </submittedName>
</protein>
<evidence type="ECO:0000313" key="5">
    <source>
        <dbReference type="RefSeq" id="XP_028131620.1"/>
    </source>
</evidence>
<organism evidence="5">
    <name type="scientific">Diabrotica virgifera virgifera</name>
    <name type="common">western corn rootworm</name>
    <dbReference type="NCBI Taxonomy" id="50390"/>
    <lineage>
        <taxon>Eukaryota</taxon>
        <taxon>Metazoa</taxon>
        <taxon>Ecdysozoa</taxon>
        <taxon>Arthropoda</taxon>
        <taxon>Hexapoda</taxon>
        <taxon>Insecta</taxon>
        <taxon>Pterygota</taxon>
        <taxon>Neoptera</taxon>
        <taxon>Endopterygota</taxon>
        <taxon>Coleoptera</taxon>
        <taxon>Polyphaga</taxon>
        <taxon>Cucujiformia</taxon>
        <taxon>Chrysomeloidea</taxon>
        <taxon>Chrysomelidae</taxon>
        <taxon>Galerucinae</taxon>
        <taxon>Diabroticina</taxon>
        <taxon>Diabroticites</taxon>
        <taxon>Diabrotica</taxon>
    </lineage>
</organism>
<dbReference type="Gene3D" id="1.10.150.50">
    <property type="entry name" value="Transcription Factor, Ets-1"/>
    <property type="match status" value="2"/>
</dbReference>
<dbReference type="CTD" id="36673"/>
<dbReference type="InterPro" id="IPR001660">
    <property type="entry name" value="SAM"/>
</dbReference>
<dbReference type="InterPro" id="IPR035498">
    <property type="entry name" value="Caskin1/2_SAM_2"/>
</dbReference>
<dbReference type="RefSeq" id="XP_028131620.1">
    <property type="nucleotide sequence ID" value="XM_028275819.1"/>
</dbReference>
<evidence type="ECO:0000259" key="2">
    <source>
        <dbReference type="PROSITE" id="PS50105"/>
    </source>
</evidence>
<dbReference type="SMART" id="SM00454">
    <property type="entry name" value="SAM"/>
    <property type="match status" value="2"/>
</dbReference>
<dbReference type="CDD" id="cd09497">
    <property type="entry name" value="SAM_caskin1_2_repeat1"/>
    <property type="match status" value="1"/>
</dbReference>
<keyword evidence="4" id="KW-1185">Reference proteome</keyword>
<reference evidence="3" key="2">
    <citation type="submission" date="2025-05" db="UniProtKB">
        <authorList>
            <consortium name="EnsemblMetazoa"/>
        </authorList>
    </citation>
    <scope>IDENTIFICATION</scope>
</reference>
<name>A0A6P7FE33_DIAVI</name>
<feature type="compositionally biased region" description="Polar residues" evidence="1">
    <location>
        <begin position="223"/>
        <end position="233"/>
    </location>
</feature>
<dbReference type="SUPFAM" id="SSF47769">
    <property type="entry name" value="SAM/Pointed domain"/>
    <property type="match status" value="2"/>
</dbReference>
<feature type="compositionally biased region" description="Polar residues" evidence="1">
    <location>
        <begin position="756"/>
        <end position="769"/>
    </location>
</feature>
<feature type="compositionally biased region" description="Low complexity" evidence="1">
    <location>
        <begin position="282"/>
        <end position="305"/>
    </location>
</feature>
<evidence type="ECO:0000256" key="1">
    <source>
        <dbReference type="SAM" id="MobiDB-lite"/>
    </source>
</evidence>
<gene>
    <name evidence="5" type="primary">LOC114327271</name>
</gene>
<dbReference type="OrthoDB" id="6156898at2759"/>
<feature type="compositionally biased region" description="Low complexity" evidence="1">
    <location>
        <begin position="189"/>
        <end position="201"/>
    </location>
</feature>
<dbReference type="PROSITE" id="PS50105">
    <property type="entry name" value="SAM_DOMAIN"/>
    <property type="match status" value="2"/>
</dbReference>
<proteinExistence type="predicted"/>
<dbReference type="Pfam" id="PF00536">
    <property type="entry name" value="SAM_1"/>
    <property type="match status" value="2"/>
</dbReference>
<feature type="domain" description="SAM" evidence="2">
    <location>
        <begin position="355"/>
        <end position="418"/>
    </location>
</feature>
<dbReference type="PANTHER" id="PTHR24155">
    <property type="entry name" value="OSTEOCLAST-STIMULATING FACTOR 1"/>
    <property type="match status" value="1"/>
</dbReference>
<reference evidence="5" key="1">
    <citation type="submission" date="2025-04" db="UniProtKB">
        <authorList>
            <consortium name="RefSeq"/>
        </authorList>
    </citation>
    <scope>IDENTIFICATION</scope>
    <source>
        <tissue evidence="5">Whole insect</tissue>
    </source>
</reference>
<dbReference type="GO" id="GO:0030424">
    <property type="term" value="C:axon"/>
    <property type="evidence" value="ECO:0007669"/>
    <property type="project" value="TreeGrafter"/>
</dbReference>
<feature type="compositionally biased region" description="Low complexity" evidence="1">
    <location>
        <begin position="326"/>
        <end position="338"/>
    </location>
</feature>
<dbReference type="GO" id="GO:0007185">
    <property type="term" value="P:cell surface receptor protein tyrosine phosphatase signaling pathway"/>
    <property type="evidence" value="ECO:0007669"/>
    <property type="project" value="TreeGrafter"/>
</dbReference>
<dbReference type="PANTHER" id="PTHR24155:SF11">
    <property type="entry name" value="CASKIN, ISOFORM B"/>
    <property type="match status" value="1"/>
</dbReference>
<dbReference type="GO" id="GO:0035591">
    <property type="term" value="F:signaling adaptor activity"/>
    <property type="evidence" value="ECO:0007669"/>
    <property type="project" value="TreeGrafter"/>
</dbReference>
<dbReference type="FunFam" id="1.10.150.50:FF:000028">
    <property type="entry name" value="caskin-2 isoform X2"/>
    <property type="match status" value="1"/>
</dbReference>